<evidence type="ECO:0000259" key="2">
    <source>
        <dbReference type="Pfam" id="PF14344"/>
    </source>
</evidence>
<dbReference type="RefSeq" id="WP_046557492.1">
    <property type="nucleotide sequence ID" value="NZ_LAHO01000008.1"/>
</dbReference>
<evidence type="ECO:0000313" key="4">
    <source>
        <dbReference type="Proteomes" id="UP000034228"/>
    </source>
</evidence>
<protein>
    <recommendedName>
        <fullName evidence="2">DUF4397 domain-containing protein</fullName>
    </recommendedName>
</protein>
<reference evidence="3 4" key="1">
    <citation type="submission" date="2015-03" db="EMBL/GenBank/DDBJ databases">
        <title>Draft genome sequences of two protease-producing strains of Arsukibacterium isolated from two cold and alkaline environments.</title>
        <authorList>
            <person name="Lylloff J.E."/>
            <person name="Skov L.B."/>
            <person name="Jepsen M."/>
            <person name="Hallin P.F."/>
            <person name="Sorensen S.J."/>
            <person name="Stougaard P."/>
            <person name="Glaring M.A."/>
        </authorList>
    </citation>
    <scope>NUCLEOTIDE SEQUENCE [LARGE SCALE GENOMIC DNA]</scope>
    <source>
        <strain evidence="3 4">GCM72</strain>
    </source>
</reference>
<feature type="chain" id="PRO_5005644293" description="DUF4397 domain-containing protein" evidence="1">
    <location>
        <begin position="19"/>
        <end position="465"/>
    </location>
</feature>
<dbReference type="STRING" id="336831.WG68_09710"/>
<dbReference type="PROSITE" id="PS51257">
    <property type="entry name" value="PROKAR_LIPOPROTEIN"/>
    <property type="match status" value="1"/>
</dbReference>
<feature type="domain" description="DUF4397" evidence="2">
    <location>
        <begin position="392"/>
        <end position="448"/>
    </location>
</feature>
<feature type="domain" description="DUF4397" evidence="2">
    <location>
        <begin position="44"/>
        <end position="164"/>
    </location>
</feature>
<proteinExistence type="predicted"/>
<name>A0A0M2V4T4_9GAMM</name>
<dbReference type="AlphaFoldDB" id="A0A0M2V4T4"/>
<comment type="caution">
    <text evidence="3">The sequence shown here is derived from an EMBL/GenBank/DDBJ whole genome shotgun (WGS) entry which is preliminary data.</text>
</comment>
<accession>A0A0M2V4T4</accession>
<dbReference type="PATRIC" id="fig|336831.14.peg.245"/>
<dbReference type="EMBL" id="LAHO01000008">
    <property type="protein sequence ID" value="KKO45646.1"/>
    <property type="molecule type" value="Genomic_DNA"/>
</dbReference>
<keyword evidence="4" id="KW-1185">Reference proteome</keyword>
<sequence>MKGILRFAVPALLTVSLAGCFNSSSDLPTPTPPPPPPPPPVVDATLRVVHASFDAPAVNISVNGDVVIENLAYGSSSVNFSLPPADYAVAVDAILPGEGNTVTVIDVPALALDEATNYKVFAVGLVADDTLAPLVVTSDVADLAAGNVRVQVVHAASAAPTVDVHVTAPDADLGAPLATLAFTEFTGALDVPAGEYRVRITLPGTDTVVFDSNTLELAGGMDLVVAAINSEYSGASPVSLIAVTPEGDVLPILDDGTTSSLRVVHNVSDAPAVDIVVNDNFAQPLVSALAFPDFTGYVTPAPGDYNVKVAVAGTETAVIDADVTLEDGKFYTVLAVGSLSDADDFAIEPLILVDNPRTVATEARVRLVHGSTLAGNVDIYVTADGDISEAMPAFSDVPYKAETGYVPLAAGEYFVTVTPTGTKTAAIETGALMLDANKIYTAIARDGAGLMGVGLTVMDGFVAGE</sequence>
<evidence type="ECO:0000256" key="1">
    <source>
        <dbReference type="SAM" id="SignalP"/>
    </source>
</evidence>
<dbReference type="OrthoDB" id="9783299at2"/>
<dbReference type="Proteomes" id="UP000034228">
    <property type="component" value="Unassembled WGS sequence"/>
</dbReference>
<dbReference type="Pfam" id="PF14344">
    <property type="entry name" value="DUF4397"/>
    <property type="match status" value="3"/>
</dbReference>
<keyword evidence="1" id="KW-0732">Signal</keyword>
<feature type="signal peptide" evidence="1">
    <location>
        <begin position="1"/>
        <end position="18"/>
    </location>
</feature>
<feature type="domain" description="DUF4397" evidence="2">
    <location>
        <begin position="260"/>
        <end position="380"/>
    </location>
</feature>
<dbReference type="InterPro" id="IPR025510">
    <property type="entry name" value="DUF4397"/>
</dbReference>
<gene>
    <name evidence="3" type="ORF">WG68_09710</name>
</gene>
<organism evidence="3 4">
    <name type="scientific">Arsukibacterium ikkense</name>
    <dbReference type="NCBI Taxonomy" id="336831"/>
    <lineage>
        <taxon>Bacteria</taxon>
        <taxon>Pseudomonadati</taxon>
        <taxon>Pseudomonadota</taxon>
        <taxon>Gammaproteobacteria</taxon>
        <taxon>Chromatiales</taxon>
        <taxon>Chromatiaceae</taxon>
        <taxon>Arsukibacterium</taxon>
    </lineage>
</organism>
<evidence type="ECO:0000313" key="3">
    <source>
        <dbReference type="EMBL" id="KKO45646.1"/>
    </source>
</evidence>